<organism evidence="1 2">
    <name type="scientific">Vibrio sinaloensis DSM 21326</name>
    <dbReference type="NCBI Taxonomy" id="945550"/>
    <lineage>
        <taxon>Bacteria</taxon>
        <taxon>Pseudomonadati</taxon>
        <taxon>Pseudomonadota</taxon>
        <taxon>Gammaproteobacteria</taxon>
        <taxon>Vibrionales</taxon>
        <taxon>Vibrionaceae</taxon>
        <taxon>Vibrio</taxon>
        <taxon>Vibrio oreintalis group</taxon>
    </lineage>
</organism>
<reference evidence="1 2" key="1">
    <citation type="journal article" date="2012" name="Int. J. Syst. Evol. Microbiol.">
        <title>Vibrio caribbeanicus sp. nov., isolated from the marine sponge Scleritoderma cyanea.</title>
        <authorList>
            <person name="Hoffmann M."/>
            <person name="Monday S.R."/>
            <person name="Allard M.W."/>
            <person name="Strain E.A."/>
            <person name="Whittaker P."/>
            <person name="Naum M."/>
            <person name="McCarthy P.J."/>
            <person name="Lopez J.V."/>
            <person name="Fischer M."/>
            <person name="Brown E.W."/>
        </authorList>
    </citation>
    <scope>NUCLEOTIDE SEQUENCE [LARGE SCALE GENOMIC DNA]</scope>
    <source>
        <strain evidence="2">DSMZ 21326</strain>
    </source>
</reference>
<evidence type="ECO:0000313" key="2">
    <source>
        <dbReference type="Proteomes" id="UP000006228"/>
    </source>
</evidence>
<dbReference type="EMBL" id="AEVT01000088">
    <property type="protein sequence ID" value="EGA69222.1"/>
    <property type="molecule type" value="Genomic_DNA"/>
</dbReference>
<evidence type="ECO:0000313" key="1">
    <source>
        <dbReference type="EMBL" id="EGA69222.1"/>
    </source>
</evidence>
<dbReference type="AlphaFoldDB" id="E8M9S8"/>
<name>E8M9S8_PHOS4</name>
<gene>
    <name evidence="1" type="ORF">VISI1226_19871</name>
</gene>
<comment type="caution">
    <text evidence="1">The sequence shown here is derived from an EMBL/GenBank/DDBJ whole genome shotgun (WGS) entry which is preliminary data.</text>
</comment>
<protein>
    <submittedName>
        <fullName evidence="1">Uncharacterized protein</fullName>
    </submittedName>
</protein>
<accession>E8M9S8</accession>
<dbReference type="Proteomes" id="UP000006228">
    <property type="component" value="Unassembled WGS sequence"/>
</dbReference>
<proteinExistence type="predicted"/>
<sequence length="36" mass="4288">MYFTNDETPNQHDWLDLATNQKGAVLWVFFLDSRTL</sequence>